<sequence>MTINVKISLCKITRASKLFQRNYYLPLLKPLSPKDALRRKIITGQNVLGSRVEHYIPTLEPFDERIQRRRRRPKGTPVIKRRVRMSNRLRYVTPFFDDDMENHTKLRSVTAKKGRGKGQFYIYEVFDKGCALVLPFQFEKAIRDKDIIDVIMAQRSEKVVVKLNDGTRITLPLAKFDSNAPMYRGSGWTKEVIEEEHHHGRETYSLTKLFEAKEQGVEEWELEMMRLANKRKKKLKGEDSVDWKEMLSGCLESMDWNKFEEDTKQIIEEKDEVVESEDIPMAVDDMDKTKNVNDKLKNGGEEVLAQLPTMKEVPEVIKVLDKGELCELQDVSGIRVELSSGNNRFVAGQMVKDDECDTFVPGQTVMNEDGTSEYTPGITICVDNEPTLIPGLVMGEEESSPLFLPGDSTITEGGQLQFEATEEDLPPKPSEPRLTSSSSSSSPSRSPSPQPQAPPKPKPKKPEPVVIRRRNIPEPPKPVVKEKVKKRPPVEIKPKEKTPPRVIRESRPRGDDPLKAYEERRRKEEEESKKRMKEHLEERKRNEEKKVDQLRLQIRQKYRNMKFENPPPYKPMEPVTKSKQLEELEQSIIKGTFFEDENTKKIMENVRNSSRLQRKLFSRNFYLPLLKPLTPQDALRTFRITGKWLLGSKIQHYIPTLLNHTKKRSKREKNYGKIKHVYMEEYTYMMPLLDPDNIESHRNLCNLLNGRNGKGAFVYTVDDKNYNLVLDSSIEFAIRDGDIIDVLMSQGNDKILVKLKDFKKVPVEIRQYTGNGTLFKGEGSTTKEDERFHHHGKLTMSIAKIFEDLERKEEQWEKELKRLMQRKKRLPIEGTKEWNTMVKEATANMDWKKYEKQAKRTVQYIEEPIVEYHIGMEVDFEKTKFDAQLLLDEGDEIMSKLPTLSEIPEIINAMSAATSHEHETKVCNDGEKKTISGVKLTLSSGKECFLPGQFVKSEDGEIFVPGQTLENEFGVEYAPGIMISNDKEPMLVRGLIVGDADNKNPMFAPIDCTVTDSGHLSFTVTHEERVKYKPRKVPVRKVIKTINENPEDNYEEYYYDDEEFLEELIKPKRKLRRVIKIRKVVPPGCVYNVAEADTYEEEEYSEYEEIDDDEDEISPFENETANAVNEENAHVIDQVEIGPKEPTLEQIIEEYKNSVDPRVQAYQEQLEEERMWLKAIDEKITELIVNIETKSDEVKERLEELRNLTVVKEIDPISTASMEDALEIASKITDHPKEANVISEILLTMSRRVLTFPDKNSINIENINNVNIINNDINTNGRSQLYEKLKITLKTASVAAYNVYKNRPQDEVSALKAIGTVLILALQDQDKLIVELCETMADPLDRNEICVQCLKELCQKRRKDKVKTLKSVITDNEKEVKDELKLIEKLKDILDKEGALVGPAFKKIAKNNVLLLKKVIELVKPEANFAKTENNATAALEDAVVRAVKEMLDDNLNEFIKNSEQNDMKDFIAEAVSFAQVLSLDALAHDLLKLPIKSKSTITNDKAYVVFLKRIILIRNLAKYDNGQTAALKELKKNPEFGKKNPRIRQLIRESAALVSNASLLKSSKQIPAKLIEDNNSVALEDYLIQKCRITFPVMVSKGGRQIILPDELSSDVLEGRTAYVLVDEDGISNMKALQKFNNGKFVSKEDDYSSSGRSALSSRTIASSNEMFQGHVLPP</sequence>
<feature type="compositionally biased region" description="Basic and acidic residues" evidence="1">
    <location>
        <begin position="488"/>
        <end position="544"/>
    </location>
</feature>
<dbReference type="EMBL" id="JAVRBK010000002">
    <property type="protein sequence ID" value="KAK5648520.1"/>
    <property type="molecule type" value="Genomic_DNA"/>
</dbReference>
<evidence type="ECO:0000313" key="3">
    <source>
        <dbReference type="Proteomes" id="UP001329430"/>
    </source>
</evidence>
<name>A0AAN7VGW7_9COLE</name>
<gene>
    <name evidence="2" type="ORF">RI129_003412</name>
</gene>
<dbReference type="Proteomes" id="UP001329430">
    <property type="component" value="Chromosome 2"/>
</dbReference>
<keyword evidence="3" id="KW-1185">Reference proteome</keyword>
<organism evidence="2 3">
    <name type="scientific">Pyrocoelia pectoralis</name>
    <dbReference type="NCBI Taxonomy" id="417401"/>
    <lineage>
        <taxon>Eukaryota</taxon>
        <taxon>Metazoa</taxon>
        <taxon>Ecdysozoa</taxon>
        <taxon>Arthropoda</taxon>
        <taxon>Hexapoda</taxon>
        <taxon>Insecta</taxon>
        <taxon>Pterygota</taxon>
        <taxon>Neoptera</taxon>
        <taxon>Endopterygota</taxon>
        <taxon>Coleoptera</taxon>
        <taxon>Polyphaga</taxon>
        <taxon>Elateriformia</taxon>
        <taxon>Elateroidea</taxon>
        <taxon>Lampyridae</taxon>
        <taxon>Lampyrinae</taxon>
        <taxon>Pyrocoelia</taxon>
    </lineage>
</organism>
<comment type="caution">
    <text evidence="2">The sequence shown here is derived from an EMBL/GenBank/DDBJ whole genome shotgun (WGS) entry which is preliminary data.</text>
</comment>
<proteinExistence type="predicted"/>
<evidence type="ECO:0000313" key="2">
    <source>
        <dbReference type="EMBL" id="KAK5648520.1"/>
    </source>
</evidence>
<reference evidence="2 3" key="1">
    <citation type="journal article" date="2024" name="Insects">
        <title>An Improved Chromosome-Level Genome Assembly of the Firefly Pyrocoelia pectoralis.</title>
        <authorList>
            <person name="Fu X."/>
            <person name="Meyer-Rochow V.B."/>
            <person name="Ballantyne L."/>
            <person name="Zhu X."/>
        </authorList>
    </citation>
    <scope>NUCLEOTIDE SEQUENCE [LARGE SCALE GENOMIC DNA]</scope>
    <source>
        <strain evidence="2">XCY_ONT2</strain>
    </source>
</reference>
<evidence type="ECO:0000256" key="1">
    <source>
        <dbReference type="SAM" id="MobiDB-lite"/>
    </source>
</evidence>
<protein>
    <submittedName>
        <fullName evidence="2">Uncharacterized protein</fullName>
    </submittedName>
</protein>
<accession>A0AAN7VGW7</accession>
<feature type="region of interest" description="Disordered" evidence="1">
    <location>
        <begin position="420"/>
        <end position="544"/>
    </location>
</feature>
<feature type="compositionally biased region" description="Low complexity" evidence="1">
    <location>
        <begin position="432"/>
        <end position="445"/>
    </location>
</feature>
<feature type="compositionally biased region" description="Pro residues" evidence="1">
    <location>
        <begin position="446"/>
        <end position="456"/>
    </location>
</feature>